<organism evidence="2 3">
    <name type="scientific">Amycolatopsis methanolica 239</name>
    <dbReference type="NCBI Taxonomy" id="1068978"/>
    <lineage>
        <taxon>Bacteria</taxon>
        <taxon>Bacillati</taxon>
        <taxon>Actinomycetota</taxon>
        <taxon>Actinomycetes</taxon>
        <taxon>Pseudonocardiales</taxon>
        <taxon>Pseudonocardiaceae</taxon>
        <taxon>Amycolatopsis</taxon>
        <taxon>Amycolatopsis methanolica group</taxon>
    </lineage>
</organism>
<dbReference type="KEGG" id="amq:AMETH_1045"/>
<dbReference type="HOGENOM" id="CLU_3323709_0_0_11"/>
<keyword evidence="1" id="KW-0812">Transmembrane</keyword>
<evidence type="ECO:0000256" key="1">
    <source>
        <dbReference type="SAM" id="Phobius"/>
    </source>
</evidence>
<feature type="transmembrane region" description="Helical" evidence="1">
    <location>
        <begin position="13"/>
        <end position="34"/>
    </location>
</feature>
<evidence type="ECO:0000313" key="2">
    <source>
        <dbReference type="EMBL" id="AIJ21137.1"/>
    </source>
</evidence>
<protein>
    <submittedName>
        <fullName evidence="2">Uncharacterized protein</fullName>
    </submittedName>
</protein>
<sequence length="38" mass="3924">MVRAEGLVLDRELILPATSIALVMGGGTSLASLARTCH</sequence>
<dbReference type="EMBL" id="CP009110">
    <property type="protein sequence ID" value="AIJ21137.1"/>
    <property type="molecule type" value="Genomic_DNA"/>
</dbReference>
<evidence type="ECO:0000313" key="3">
    <source>
        <dbReference type="Proteomes" id="UP000062973"/>
    </source>
</evidence>
<dbReference type="STRING" id="1068978.AMETH_1045"/>
<dbReference type="AlphaFoldDB" id="A0A076MTN7"/>
<keyword evidence="3" id="KW-1185">Reference proteome</keyword>
<dbReference type="Proteomes" id="UP000062973">
    <property type="component" value="Chromosome"/>
</dbReference>
<name>A0A076MTN7_AMYME</name>
<proteinExistence type="predicted"/>
<keyword evidence="1" id="KW-0472">Membrane</keyword>
<gene>
    <name evidence="2" type="ORF">AMETH_1045</name>
</gene>
<accession>A0A076MTN7</accession>
<keyword evidence="1" id="KW-1133">Transmembrane helix</keyword>
<reference evidence="2 3" key="1">
    <citation type="submission" date="2014-07" db="EMBL/GenBank/DDBJ databases">
        <title>Whole Genome Sequence of the Amycolatopsis methanolica 239.</title>
        <authorList>
            <person name="Tang B."/>
        </authorList>
    </citation>
    <scope>NUCLEOTIDE SEQUENCE [LARGE SCALE GENOMIC DNA]</scope>
    <source>
        <strain evidence="2 3">239</strain>
    </source>
</reference>